<gene>
    <name evidence="1" type="ORF">HX827_05170</name>
</gene>
<dbReference type="EMBL" id="JACASW010000012">
    <property type="protein sequence ID" value="NWK06702.1"/>
    <property type="molecule type" value="Genomic_DNA"/>
</dbReference>
<dbReference type="AlphaFoldDB" id="A0A7K4NUG7"/>
<name>A0A7K4NUG7_9ARCH</name>
<comment type="caution">
    <text evidence="1">The sequence shown here is derived from an EMBL/GenBank/DDBJ whole genome shotgun (WGS) entry which is preliminary data.</text>
</comment>
<accession>A0A7K4NUG7</accession>
<evidence type="ECO:0000313" key="2">
    <source>
        <dbReference type="Proteomes" id="UP000534207"/>
    </source>
</evidence>
<reference evidence="1 2" key="1">
    <citation type="journal article" date="2019" name="Environ. Microbiol.">
        <title>Genomics insights into ecotype formation of ammonia-oxidizing archaea in the deep ocean.</title>
        <authorList>
            <person name="Wang Y."/>
            <person name="Huang J.M."/>
            <person name="Cui G.J."/>
            <person name="Nunoura T."/>
            <person name="Takaki Y."/>
            <person name="Li W.L."/>
            <person name="Li J."/>
            <person name="Gao Z.M."/>
            <person name="Takai K."/>
            <person name="Zhang A.Q."/>
            <person name="Stepanauskas R."/>
        </authorList>
    </citation>
    <scope>NUCLEOTIDE SEQUENCE [LARGE SCALE GENOMIC DNA]</scope>
    <source>
        <strain evidence="1 2">G13</strain>
    </source>
</reference>
<dbReference type="Proteomes" id="UP000534207">
    <property type="component" value="Unassembled WGS sequence"/>
</dbReference>
<sequence length="49" mass="5802">MSFKSTDKIVYKISYYKLGLANFHRRYILKSPYMQGKWTIVRAPAGEED</sequence>
<organism evidence="1 2">
    <name type="scientific">Marine Group I thaumarchaeote</name>
    <dbReference type="NCBI Taxonomy" id="2511932"/>
    <lineage>
        <taxon>Archaea</taxon>
        <taxon>Nitrososphaerota</taxon>
        <taxon>Marine Group I</taxon>
    </lineage>
</organism>
<protein>
    <submittedName>
        <fullName evidence="1">Uncharacterized protein</fullName>
    </submittedName>
</protein>
<evidence type="ECO:0000313" key="1">
    <source>
        <dbReference type="EMBL" id="NWK06702.1"/>
    </source>
</evidence>
<proteinExistence type="predicted"/>